<dbReference type="InterPro" id="IPR043502">
    <property type="entry name" value="DNA/RNA_pol_sf"/>
</dbReference>
<dbReference type="EC" id="3.1.26.4" evidence="2"/>
<dbReference type="EMBL" id="JAUCMX010000011">
    <property type="protein sequence ID" value="KAK3530946.1"/>
    <property type="molecule type" value="Genomic_DNA"/>
</dbReference>
<proteinExistence type="inferred from homology"/>
<dbReference type="AlphaFoldDB" id="A0AAE0QS88"/>
<reference evidence="4" key="1">
    <citation type="submission" date="2023-06" db="EMBL/GenBank/DDBJ databases">
        <title>Male Hemibagrus guttatus genome.</title>
        <authorList>
            <person name="Bian C."/>
        </authorList>
    </citation>
    <scope>NUCLEOTIDE SEQUENCE</scope>
    <source>
        <strain evidence="4">Male_cb2023</strain>
        <tissue evidence="4">Muscle</tissue>
    </source>
</reference>
<dbReference type="PANTHER" id="PTHR24559:SF440">
    <property type="entry name" value="RIBONUCLEASE H"/>
    <property type="match status" value="1"/>
</dbReference>
<dbReference type="GO" id="GO:0004523">
    <property type="term" value="F:RNA-DNA hybrid ribonuclease activity"/>
    <property type="evidence" value="ECO:0007669"/>
    <property type="project" value="UniProtKB-EC"/>
</dbReference>
<dbReference type="Proteomes" id="UP001274896">
    <property type="component" value="Unassembled WGS sequence"/>
</dbReference>
<dbReference type="PROSITE" id="PS50878">
    <property type="entry name" value="RT_POL"/>
    <property type="match status" value="1"/>
</dbReference>
<dbReference type="Gene3D" id="3.30.70.270">
    <property type="match status" value="1"/>
</dbReference>
<dbReference type="PANTHER" id="PTHR24559">
    <property type="entry name" value="TRANSPOSON TY3-I GAG-POL POLYPROTEIN"/>
    <property type="match status" value="1"/>
</dbReference>
<dbReference type="Pfam" id="PF00078">
    <property type="entry name" value="RVT_1"/>
    <property type="match status" value="1"/>
</dbReference>
<dbReference type="InterPro" id="IPR043128">
    <property type="entry name" value="Rev_trsase/Diguanyl_cyclase"/>
</dbReference>
<organism evidence="4 5">
    <name type="scientific">Hemibagrus guttatus</name>
    <dbReference type="NCBI Taxonomy" id="175788"/>
    <lineage>
        <taxon>Eukaryota</taxon>
        <taxon>Metazoa</taxon>
        <taxon>Chordata</taxon>
        <taxon>Craniata</taxon>
        <taxon>Vertebrata</taxon>
        <taxon>Euteleostomi</taxon>
        <taxon>Actinopterygii</taxon>
        <taxon>Neopterygii</taxon>
        <taxon>Teleostei</taxon>
        <taxon>Ostariophysi</taxon>
        <taxon>Siluriformes</taxon>
        <taxon>Bagridae</taxon>
        <taxon>Hemibagrus</taxon>
    </lineage>
</organism>
<name>A0AAE0QS88_9TELE</name>
<dbReference type="CDD" id="cd01647">
    <property type="entry name" value="RT_LTR"/>
    <property type="match status" value="1"/>
</dbReference>
<dbReference type="Gene3D" id="3.10.10.10">
    <property type="entry name" value="HIV Type 1 Reverse Transcriptase, subunit A, domain 1"/>
    <property type="match status" value="1"/>
</dbReference>
<gene>
    <name evidence="4" type="ORF">QTP70_006497</name>
</gene>
<accession>A0AAE0QS88</accession>
<evidence type="ECO:0000259" key="3">
    <source>
        <dbReference type="PROSITE" id="PS50878"/>
    </source>
</evidence>
<evidence type="ECO:0000313" key="5">
    <source>
        <dbReference type="Proteomes" id="UP001274896"/>
    </source>
</evidence>
<keyword evidence="5" id="KW-1185">Reference proteome</keyword>
<dbReference type="SUPFAM" id="SSF56672">
    <property type="entry name" value="DNA/RNA polymerases"/>
    <property type="match status" value="1"/>
</dbReference>
<dbReference type="InterPro" id="IPR053134">
    <property type="entry name" value="RNA-dir_DNA_polymerase"/>
</dbReference>
<comment type="similarity">
    <text evidence="1">Belongs to the beta type-B retroviral polymerase family. HERV class-II K(HML-2) pol subfamily.</text>
</comment>
<evidence type="ECO:0000256" key="1">
    <source>
        <dbReference type="ARBA" id="ARBA00010879"/>
    </source>
</evidence>
<dbReference type="InterPro" id="IPR000477">
    <property type="entry name" value="RT_dom"/>
</dbReference>
<protein>
    <recommendedName>
        <fullName evidence="2">ribonuclease H</fullName>
        <ecNumber evidence="2">3.1.26.4</ecNumber>
    </recommendedName>
</protein>
<evidence type="ECO:0000256" key="2">
    <source>
        <dbReference type="ARBA" id="ARBA00012180"/>
    </source>
</evidence>
<feature type="domain" description="Reverse transcriptase" evidence="3">
    <location>
        <begin position="9"/>
        <end position="184"/>
    </location>
</feature>
<evidence type="ECO:0000313" key="4">
    <source>
        <dbReference type="EMBL" id="KAK3530946.1"/>
    </source>
</evidence>
<comment type="caution">
    <text evidence="4">The sequence shown here is derived from an EMBL/GenBank/DDBJ whole genome shotgun (WGS) entry which is preliminary data.</text>
</comment>
<sequence length="184" mass="20536">MNTYFCESLAASVIRPSSSPPGAGFFFVEKKDKSLRPCIDYQGLNTITVKNCYPLPLMSSAFELLQGTTVFTKLDLRNAYHLICIREGDERKTAFNTPTGHYEYLVMPLGLTNVPAVFQALVNDVLRYMLNRFVFVYLDDILMTRPVSNSNNSSVLLTSIGSSSKAKALLLHPYIGSHPPCKEK</sequence>